<dbReference type="Pfam" id="PF00364">
    <property type="entry name" value="Biotin_lipoyl"/>
    <property type="match status" value="1"/>
</dbReference>
<comment type="caution">
    <text evidence="2">The sequence shown here is derived from an EMBL/GenBank/DDBJ whole genome shotgun (WGS) entry which is preliminary data.</text>
</comment>
<organism evidence="2 3">
    <name type="scientific">Tenacibaculum polynesiense</name>
    <dbReference type="NCBI Taxonomy" id="3137857"/>
    <lineage>
        <taxon>Bacteria</taxon>
        <taxon>Pseudomonadati</taxon>
        <taxon>Bacteroidota</taxon>
        <taxon>Flavobacteriia</taxon>
        <taxon>Flavobacteriales</taxon>
        <taxon>Flavobacteriaceae</taxon>
        <taxon>Tenacibaculum</taxon>
    </lineage>
</organism>
<accession>A0ABP1F5U3</accession>
<evidence type="ECO:0000313" key="2">
    <source>
        <dbReference type="EMBL" id="CAL2103667.1"/>
    </source>
</evidence>
<dbReference type="SUPFAM" id="SSF51230">
    <property type="entry name" value="Single hybrid motif"/>
    <property type="match status" value="1"/>
</dbReference>
<dbReference type="InterPro" id="IPR011053">
    <property type="entry name" value="Single_hybrid_motif"/>
</dbReference>
<evidence type="ECO:0000313" key="3">
    <source>
        <dbReference type="Proteomes" id="UP001497527"/>
    </source>
</evidence>
<dbReference type="InterPro" id="IPR000089">
    <property type="entry name" value="Biotin_lipoyl"/>
</dbReference>
<dbReference type="Proteomes" id="UP001497527">
    <property type="component" value="Unassembled WGS sequence"/>
</dbReference>
<dbReference type="CDD" id="cd06849">
    <property type="entry name" value="lipoyl_domain"/>
    <property type="match status" value="1"/>
</dbReference>
<dbReference type="Gene3D" id="2.40.50.100">
    <property type="match status" value="1"/>
</dbReference>
<gene>
    <name evidence="2" type="ORF">T190423A01A_40260</name>
</gene>
<sequence length="117" mass="13283">MINRILNFILKKLGTSKKSTSNKPRLKPANTIILEEGKTETICLPDFNKYQNLTIAKWHFHIGDMIEGGDIICEIQNNQVTIEFESLMEGELIWSCEPNKKLTTGMDICTIRGVANE</sequence>
<evidence type="ECO:0000259" key="1">
    <source>
        <dbReference type="Pfam" id="PF00364"/>
    </source>
</evidence>
<proteinExistence type="predicted"/>
<dbReference type="EMBL" id="CAXJIO010000013">
    <property type="protein sequence ID" value="CAL2103667.1"/>
    <property type="molecule type" value="Genomic_DNA"/>
</dbReference>
<keyword evidence="3" id="KW-1185">Reference proteome</keyword>
<name>A0ABP1F5U3_9FLAO</name>
<dbReference type="RefSeq" id="WP_348717861.1">
    <property type="nucleotide sequence ID" value="NZ_CAXJIO010000013.1"/>
</dbReference>
<reference evidence="2 3" key="1">
    <citation type="submission" date="2024-05" db="EMBL/GenBank/DDBJ databases">
        <authorList>
            <person name="Duchaud E."/>
        </authorList>
    </citation>
    <scope>NUCLEOTIDE SEQUENCE [LARGE SCALE GENOMIC DNA]</scope>
    <source>
        <strain evidence="2">Ena-SAMPLE-TAB-13-05-2024-13:56:06:370-140308</strain>
    </source>
</reference>
<protein>
    <recommendedName>
        <fullName evidence="1">Lipoyl-binding domain-containing protein</fullName>
    </recommendedName>
</protein>
<feature type="domain" description="Lipoyl-binding" evidence="1">
    <location>
        <begin position="42"/>
        <end position="105"/>
    </location>
</feature>